<dbReference type="InterPro" id="IPR050300">
    <property type="entry name" value="GDXG_lipolytic_enzyme"/>
</dbReference>
<dbReference type="Gene3D" id="1.20.1280.50">
    <property type="match status" value="1"/>
</dbReference>
<reference evidence="3" key="1">
    <citation type="submission" date="2016-06" db="EMBL/GenBank/DDBJ databases">
        <title>Draft Genome sequence of the fungus Inonotus baumii.</title>
        <authorList>
            <person name="Zhu H."/>
            <person name="Lin W."/>
        </authorList>
    </citation>
    <scope>NUCLEOTIDE SEQUENCE</scope>
    <source>
        <strain evidence="3">821</strain>
    </source>
</reference>
<dbReference type="InterPro" id="IPR029058">
    <property type="entry name" value="AB_hydrolase_fold"/>
</dbReference>
<dbReference type="SUPFAM" id="SSF81383">
    <property type="entry name" value="F-box domain"/>
    <property type="match status" value="1"/>
</dbReference>
<dbReference type="Gene3D" id="3.40.50.1820">
    <property type="entry name" value="alpha/beta hydrolase"/>
    <property type="match status" value="1"/>
</dbReference>
<protein>
    <submittedName>
        <fullName evidence="3">Alpha/beta-hydrolase</fullName>
    </submittedName>
</protein>
<dbReference type="PANTHER" id="PTHR48081">
    <property type="entry name" value="AB HYDROLASE SUPERFAMILY PROTEIN C4A8.06C"/>
    <property type="match status" value="1"/>
</dbReference>
<evidence type="ECO:0000259" key="2">
    <source>
        <dbReference type="PROSITE" id="PS50181"/>
    </source>
</evidence>
<evidence type="ECO:0000313" key="4">
    <source>
        <dbReference type="Proteomes" id="UP000757232"/>
    </source>
</evidence>
<dbReference type="InterPro" id="IPR013094">
    <property type="entry name" value="AB_hydrolase_3"/>
</dbReference>
<dbReference type="Proteomes" id="UP000757232">
    <property type="component" value="Unassembled WGS sequence"/>
</dbReference>
<evidence type="ECO:0000256" key="1">
    <source>
        <dbReference type="ARBA" id="ARBA00022801"/>
    </source>
</evidence>
<sequence length="881" mass="99131">MSYRTRVAPFLQRPYAWFWLGTMVLRLPWWVITNLTPAQRPRKSWTLKKAVFLQFIRAWLVGLERSSMKLISAPTSDQNFDGSEAANGVYVNGAPHLVTGKIKEWAETAGVGAERITGYWMHKKDANIVVEQKPDKDEKIVYFLHGGGYTMASAHPDHPCSNICHAFLDSCPSVKRTFNLEYRLTSIPPEPTRGQFPSALIDAISGYNYLINKLGFSSNQIIVAGNSAGANLALALTRYLLEYKRTTNLPDVPSALVLLSPWADMSGSHWYEGSSFYTNAKHDTITLFRTPHAVDAPPGFIEPFGPDIASQNPYISPASLYLENVRFEGFPRTFINAGDVEVLLDQCRELYRRMKISMGEDKVIYYEGKDAWHDCVAVFSDEAERSETVDVIKCFVEHGDLPHIVSCEDFLESFRASRSQSRRFKGILCTLRTLTDSLEEATEHTEKSIETIAMHLGLARLPDELLSRILWHAALTLSEAVQLCEVCTRFRSVLLSSPEIWAKFPLTVNTTPRQITTIVERSGVMPLKARIEPITYFAPNVNGVLDYSARLQELTVSPVNDPILHPQFDTIHLPILSSLGMTWSKYIRNERTAQNGFGQRNVHIYETWTMPHLRFLEANFVPHPLPGTGIVQCELNFDEDSIRVDDLLSFLGSLPRLKKAKISFAQTSAWQGNKPDPAINLPNLRSLSISIAGKISTSLLNRILSNLSCEGVSEVSFDLKASSWMDEMHHHAFDMDYETASSVEDVDFRGWSKVAIQFMQRQRHLRSLNVAVDVTQGRGDYKSMPPIVAEAIRDILSNIPSSLETFVLSKCITVCWKSERDSCRQIDYIRVTDANPYTIALLQIIKAVIVQHNFGPGRIIIDRCIPLDNDFGALLACSDVS</sequence>
<dbReference type="InterPro" id="IPR036047">
    <property type="entry name" value="F-box-like_dom_sf"/>
</dbReference>
<organism evidence="3 4">
    <name type="scientific">Sanghuangporus baumii</name>
    <name type="common">Phellinus baumii</name>
    <dbReference type="NCBI Taxonomy" id="108892"/>
    <lineage>
        <taxon>Eukaryota</taxon>
        <taxon>Fungi</taxon>
        <taxon>Dikarya</taxon>
        <taxon>Basidiomycota</taxon>
        <taxon>Agaricomycotina</taxon>
        <taxon>Agaricomycetes</taxon>
        <taxon>Hymenochaetales</taxon>
        <taxon>Hymenochaetaceae</taxon>
        <taxon>Sanghuangporus</taxon>
    </lineage>
</organism>
<dbReference type="OrthoDB" id="2152029at2759"/>
<name>A0A9Q5I3V7_SANBA</name>
<dbReference type="PROSITE" id="PS50181">
    <property type="entry name" value="FBOX"/>
    <property type="match status" value="1"/>
</dbReference>
<feature type="domain" description="F-box" evidence="2">
    <location>
        <begin position="455"/>
        <end position="504"/>
    </location>
</feature>
<proteinExistence type="predicted"/>
<dbReference type="InterPro" id="IPR001810">
    <property type="entry name" value="F-box_dom"/>
</dbReference>
<dbReference type="Pfam" id="PF07859">
    <property type="entry name" value="Abhydrolase_3"/>
    <property type="match status" value="1"/>
</dbReference>
<keyword evidence="4" id="KW-1185">Reference proteome</keyword>
<dbReference type="AlphaFoldDB" id="A0A9Q5I3V7"/>
<dbReference type="SUPFAM" id="SSF53474">
    <property type="entry name" value="alpha/beta-Hydrolases"/>
    <property type="match status" value="1"/>
</dbReference>
<dbReference type="PANTHER" id="PTHR48081:SF26">
    <property type="entry name" value="ALPHA_BETA HYDROLASE FOLD-3 DOMAIN-CONTAINING PROTEIN"/>
    <property type="match status" value="1"/>
</dbReference>
<dbReference type="EMBL" id="LNZH02000113">
    <property type="protein sequence ID" value="OCB90935.1"/>
    <property type="molecule type" value="Genomic_DNA"/>
</dbReference>
<accession>A0A9Q5I3V7</accession>
<comment type="caution">
    <text evidence="3">The sequence shown here is derived from an EMBL/GenBank/DDBJ whole genome shotgun (WGS) entry which is preliminary data.</text>
</comment>
<gene>
    <name evidence="3" type="ORF">A7U60_g1846</name>
</gene>
<evidence type="ECO:0000313" key="3">
    <source>
        <dbReference type="EMBL" id="OCB90935.1"/>
    </source>
</evidence>
<keyword evidence="1" id="KW-0378">Hydrolase</keyword>
<dbReference type="GO" id="GO:0016787">
    <property type="term" value="F:hydrolase activity"/>
    <property type="evidence" value="ECO:0007669"/>
    <property type="project" value="UniProtKB-KW"/>
</dbReference>